<feature type="domain" description="Glyoxalase-like" evidence="1">
    <location>
        <begin position="11"/>
        <end position="198"/>
    </location>
</feature>
<sequence length="295" mass="32511">MTVPNQKRFGIDHPLVTVKDHASALEGYMKMGFAPSPVSYHPWGTVTSLMMFPDNFIELIGVDDPAQFGTNAVDGFCFGRQLDSFLSRDQEGIYLVALHSKNANADDEFLRNQGLEGQGRIDFRRKMTLPDGTPDEAVVSLGLFVDPELPDASNFICQQHRPELIWVPGWQNHPNGVNGITAVTYLAEPSELSGRWRAIYGDRVTLDDGVLTADTGCGILRAMNAATVERYYPGIPLPSGKSNEPHGIAISMSTKTPDVLKEILTLQNIPFTTINGSIVVAPEWTGNVIFEFHEY</sequence>
<name>A0ABW1VWL9_9GAMM</name>
<evidence type="ECO:0000259" key="1">
    <source>
        <dbReference type="Pfam" id="PF13468"/>
    </source>
</evidence>
<dbReference type="Gene3D" id="3.10.180.10">
    <property type="entry name" value="2,3-Dihydroxybiphenyl 1,2-Dioxygenase, domain 1"/>
    <property type="match status" value="1"/>
</dbReference>
<dbReference type="InterPro" id="IPR025870">
    <property type="entry name" value="Glyoxalase-like_dom"/>
</dbReference>
<gene>
    <name evidence="2" type="ORF">ACFP9W_02735</name>
</gene>
<protein>
    <submittedName>
        <fullName evidence="2">VOC family protein</fullName>
    </submittedName>
</protein>
<dbReference type="Proteomes" id="UP001596230">
    <property type="component" value="Unassembled WGS sequence"/>
</dbReference>
<evidence type="ECO:0000313" key="2">
    <source>
        <dbReference type="EMBL" id="MFC6377022.1"/>
    </source>
</evidence>
<evidence type="ECO:0000313" key="3">
    <source>
        <dbReference type="Proteomes" id="UP001596230"/>
    </source>
</evidence>
<dbReference type="RefSeq" id="WP_385946221.1">
    <property type="nucleotide sequence ID" value="NZ_JBHSUB010000004.1"/>
</dbReference>
<dbReference type="Pfam" id="PF13468">
    <property type="entry name" value="Glyoxalase_3"/>
    <property type="match status" value="1"/>
</dbReference>
<proteinExistence type="predicted"/>
<organism evidence="2 3">
    <name type="scientific">Tatumella terrea</name>
    <dbReference type="NCBI Taxonomy" id="419007"/>
    <lineage>
        <taxon>Bacteria</taxon>
        <taxon>Pseudomonadati</taxon>
        <taxon>Pseudomonadota</taxon>
        <taxon>Gammaproteobacteria</taxon>
        <taxon>Enterobacterales</taxon>
        <taxon>Erwiniaceae</taxon>
        <taxon>Tatumella</taxon>
    </lineage>
</organism>
<accession>A0ABW1VWL9</accession>
<dbReference type="SUPFAM" id="SSF54593">
    <property type="entry name" value="Glyoxalase/Bleomycin resistance protein/Dihydroxybiphenyl dioxygenase"/>
    <property type="match status" value="1"/>
</dbReference>
<dbReference type="PANTHER" id="PTHR40265:SF1">
    <property type="entry name" value="GLYOXALASE-LIKE DOMAIN-CONTAINING PROTEIN"/>
    <property type="match status" value="1"/>
</dbReference>
<dbReference type="InterPro" id="IPR029068">
    <property type="entry name" value="Glyas_Bleomycin-R_OHBP_Dase"/>
</dbReference>
<reference evidence="3" key="1">
    <citation type="journal article" date="2019" name="Int. J. Syst. Evol. Microbiol.">
        <title>The Global Catalogue of Microorganisms (GCM) 10K type strain sequencing project: providing services to taxonomists for standard genome sequencing and annotation.</title>
        <authorList>
            <consortium name="The Broad Institute Genomics Platform"/>
            <consortium name="The Broad Institute Genome Sequencing Center for Infectious Disease"/>
            <person name="Wu L."/>
            <person name="Ma J."/>
        </authorList>
    </citation>
    <scope>NUCLEOTIDE SEQUENCE [LARGE SCALE GENOMIC DNA]</scope>
    <source>
        <strain evidence="3">CGMCC 1.18518</strain>
    </source>
</reference>
<keyword evidence="3" id="KW-1185">Reference proteome</keyword>
<dbReference type="PANTHER" id="PTHR40265">
    <property type="entry name" value="BLL2707 PROTEIN"/>
    <property type="match status" value="1"/>
</dbReference>
<dbReference type="EMBL" id="JBHSUB010000004">
    <property type="protein sequence ID" value="MFC6377022.1"/>
    <property type="molecule type" value="Genomic_DNA"/>
</dbReference>
<comment type="caution">
    <text evidence="2">The sequence shown here is derived from an EMBL/GenBank/DDBJ whole genome shotgun (WGS) entry which is preliminary data.</text>
</comment>